<keyword evidence="2" id="KW-0479">Metal-binding</keyword>
<evidence type="ECO:0000313" key="7">
    <source>
        <dbReference type="EMBL" id="QIB67550.1"/>
    </source>
</evidence>
<dbReference type="Proteomes" id="UP000477680">
    <property type="component" value="Chromosome"/>
</dbReference>
<dbReference type="InterPro" id="IPR017850">
    <property type="entry name" value="Alkaline_phosphatase_core_sf"/>
</dbReference>
<reference evidence="7 8" key="1">
    <citation type="submission" date="2020-02" db="EMBL/GenBank/DDBJ databases">
        <title>Genome sequencing for Kineobactrum sp. M2.</title>
        <authorList>
            <person name="Park S.-J."/>
        </authorList>
    </citation>
    <scope>NUCLEOTIDE SEQUENCE [LARGE SCALE GENOMIC DNA]</scope>
    <source>
        <strain evidence="7 8">M2</strain>
    </source>
</reference>
<sequence>MQLYLVIALVASLAAGFPPAAAQPSVAEQVLPDKPLAQRPNFLVIVADDLGWSDLGSFGGEIATPNLDALAYSGVRFSGFHTAPACSPTRAMLMSGVDNHQAGLGTMAELPNQATRGVPGYETYLNDRVATIAELLHAGGYRTLMSGKWHLGMTPDRGPSVRGFEQSFALLDGASNHFGTDQSRAWREAGFAPTYRENGRPARFPEGAYSSDYFTDRLIRLLEDGAGQANDSRPFFAYLAFTAPHWPIQAPQKDIAKYKGRYDGGYEVLSRARLARQKRLGLVPLDAVPHAMELARPWDSLSTEEKEIEARKMEVYAAMVDRMDWNIGRLVAALKRLGWYNNTLVLFLADNGPDGREDLSPDHLNNLPPAPEIGVDNGLENIGNATSYVSYGPGWAQANSTPSRLMKGYPTEGGIRVAAFAAGKLVKGGGRILNANLDVRDVAPTLLDLAGLSQPARFAGRPILPYEGRSMRKVLNGRMSIVRSADEPLGYELLYRRALRKGDWKAVFLPKPEKGAPVRSVGEGRWQLFNIADDPGETSDLADLKPAKLQELVADYESYAREKGVVPLYP</sequence>
<dbReference type="Gene3D" id="3.30.1120.10">
    <property type="match status" value="1"/>
</dbReference>
<dbReference type="InterPro" id="IPR050738">
    <property type="entry name" value="Sulfatase"/>
</dbReference>
<organism evidence="7 8">
    <name type="scientific">Kineobactrum salinum</name>
    <dbReference type="NCBI Taxonomy" id="2708301"/>
    <lineage>
        <taxon>Bacteria</taxon>
        <taxon>Pseudomonadati</taxon>
        <taxon>Pseudomonadota</taxon>
        <taxon>Gammaproteobacteria</taxon>
        <taxon>Cellvibrionales</taxon>
        <taxon>Halieaceae</taxon>
        <taxon>Kineobactrum</taxon>
    </lineage>
</organism>
<dbReference type="PANTHER" id="PTHR42693:SF33">
    <property type="entry name" value="ARYLSULFATASE"/>
    <property type="match status" value="1"/>
</dbReference>
<feature type="domain" description="Sulfatase N-terminal" evidence="6">
    <location>
        <begin position="40"/>
        <end position="451"/>
    </location>
</feature>
<dbReference type="EMBL" id="CP048711">
    <property type="protein sequence ID" value="QIB67550.1"/>
    <property type="molecule type" value="Genomic_DNA"/>
</dbReference>
<dbReference type="Pfam" id="PF00884">
    <property type="entry name" value="Sulfatase"/>
    <property type="match status" value="1"/>
</dbReference>
<feature type="chain" id="PRO_5025464163" evidence="5">
    <location>
        <begin position="23"/>
        <end position="570"/>
    </location>
</feature>
<dbReference type="KEGG" id="kim:G3T16_05335"/>
<evidence type="ECO:0000256" key="1">
    <source>
        <dbReference type="ARBA" id="ARBA00008779"/>
    </source>
</evidence>
<accession>A0A6C0U5U3</accession>
<proteinExistence type="inferred from homology"/>
<dbReference type="PROSITE" id="PS00149">
    <property type="entry name" value="SULFATASE_2"/>
    <property type="match status" value="1"/>
</dbReference>
<feature type="signal peptide" evidence="5">
    <location>
        <begin position="1"/>
        <end position="22"/>
    </location>
</feature>
<evidence type="ECO:0000313" key="8">
    <source>
        <dbReference type="Proteomes" id="UP000477680"/>
    </source>
</evidence>
<dbReference type="AlphaFoldDB" id="A0A6C0U5U3"/>
<dbReference type="PANTHER" id="PTHR42693">
    <property type="entry name" value="ARYLSULFATASE FAMILY MEMBER"/>
    <property type="match status" value="1"/>
</dbReference>
<keyword evidence="4" id="KW-0106">Calcium</keyword>
<evidence type="ECO:0000256" key="5">
    <source>
        <dbReference type="SAM" id="SignalP"/>
    </source>
</evidence>
<keyword evidence="3" id="KW-0378">Hydrolase</keyword>
<dbReference type="SUPFAM" id="SSF53649">
    <property type="entry name" value="Alkaline phosphatase-like"/>
    <property type="match status" value="1"/>
</dbReference>
<evidence type="ECO:0000259" key="6">
    <source>
        <dbReference type="Pfam" id="PF00884"/>
    </source>
</evidence>
<keyword evidence="5" id="KW-0732">Signal</keyword>
<protein>
    <submittedName>
        <fullName evidence="7">Arylsulfatase</fullName>
    </submittedName>
</protein>
<gene>
    <name evidence="7" type="ORF">G3T16_05335</name>
</gene>
<keyword evidence="8" id="KW-1185">Reference proteome</keyword>
<evidence type="ECO:0000256" key="2">
    <source>
        <dbReference type="ARBA" id="ARBA00022723"/>
    </source>
</evidence>
<dbReference type="GO" id="GO:0004065">
    <property type="term" value="F:arylsulfatase activity"/>
    <property type="evidence" value="ECO:0007669"/>
    <property type="project" value="TreeGrafter"/>
</dbReference>
<dbReference type="InterPro" id="IPR024607">
    <property type="entry name" value="Sulfatase_CS"/>
</dbReference>
<dbReference type="InterPro" id="IPR000917">
    <property type="entry name" value="Sulfatase_N"/>
</dbReference>
<evidence type="ECO:0000256" key="4">
    <source>
        <dbReference type="ARBA" id="ARBA00022837"/>
    </source>
</evidence>
<name>A0A6C0U5U3_9GAMM</name>
<dbReference type="CDD" id="cd16025">
    <property type="entry name" value="PAS_like"/>
    <property type="match status" value="1"/>
</dbReference>
<comment type="similarity">
    <text evidence="1">Belongs to the sulfatase family.</text>
</comment>
<evidence type="ECO:0000256" key="3">
    <source>
        <dbReference type="ARBA" id="ARBA00022801"/>
    </source>
</evidence>
<dbReference type="Gene3D" id="3.40.720.10">
    <property type="entry name" value="Alkaline Phosphatase, subunit A"/>
    <property type="match status" value="1"/>
</dbReference>
<dbReference type="GO" id="GO:0046872">
    <property type="term" value="F:metal ion binding"/>
    <property type="evidence" value="ECO:0007669"/>
    <property type="project" value="UniProtKB-KW"/>
</dbReference>